<dbReference type="EMBL" id="JAHRIO010043407">
    <property type="protein sequence ID" value="MEQ2172978.1"/>
    <property type="molecule type" value="Genomic_DNA"/>
</dbReference>
<accession>A0ABV0NR13</accession>
<reference evidence="1 2" key="1">
    <citation type="submission" date="2021-06" db="EMBL/GenBank/DDBJ databases">
        <authorList>
            <person name="Palmer J.M."/>
        </authorList>
    </citation>
    <scope>NUCLEOTIDE SEQUENCE [LARGE SCALE GENOMIC DNA]</scope>
    <source>
        <strain evidence="1 2">GA_2019</strain>
        <tissue evidence="1">Muscle</tissue>
    </source>
</reference>
<evidence type="ECO:0000313" key="1">
    <source>
        <dbReference type="EMBL" id="MEQ2172978.1"/>
    </source>
</evidence>
<keyword evidence="2" id="KW-1185">Reference proteome</keyword>
<organism evidence="1 2">
    <name type="scientific">Goodea atripinnis</name>
    <dbReference type="NCBI Taxonomy" id="208336"/>
    <lineage>
        <taxon>Eukaryota</taxon>
        <taxon>Metazoa</taxon>
        <taxon>Chordata</taxon>
        <taxon>Craniata</taxon>
        <taxon>Vertebrata</taxon>
        <taxon>Euteleostomi</taxon>
        <taxon>Actinopterygii</taxon>
        <taxon>Neopterygii</taxon>
        <taxon>Teleostei</taxon>
        <taxon>Neoteleostei</taxon>
        <taxon>Acanthomorphata</taxon>
        <taxon>Ovalentaria</taxon>
        <taxon>Atherinomorphae</taxon>
        <taxon>Cyprinodontiformes</taxon>
        <taxon>Goodeidae</taxon>
        <taxon>Goodea</taxon>
    </lineage>
</organism>
<dbReference type="Proteomes" id="UP001476798">
    <property type="component" value="Unassembled WGS sequence"/>
</dbReference>
<comment type="caution">
    <text evidence="1">The sequence shown here is derived from an EMBL/GenBank/DDBJ whole genome shotgun (WGS) entry which is preliminary data.</text>
</comment>
<protein>
    <submittedName>
        <fullName evidence="1">Uncharacterized protein</fullName>
    </submittedName>
</protein>
<sequence length="118" mass="13239">MQLLMLFYAQRFMLYMFKGWPSAIRFCKESRQSHVKRLDIKERGELCILNCCVVLAEVDNNGIPSFPTKTRSCSDGKGGGGDSFKCCLLESENRRVVISSLTCKVNKRFVSEAGNSGT</sequence>
<gene>
    <name evidence="1" type="ORF">GOODEAATRI_026933</name>
</gene>
<evidence type="ECO:0000313" key="2">
    <source>
        <dbReference type="Proteomes" id="UP001476798"/>
    </source>
</evidence>
<name>A0ABV0NR13_9TELE</name>
<proteinExistence type="predicted"/>